<reference evidence="3 4" key="2">
    <citation type="submission" date="2024-07" db="EMBL/GenBank/DDBJ databases">
        <authorList>
            <person name="Akdeniz Z."/>
        </authorList>
    </citation>
    <scope>NUCLEOTIDE SEQUENCE [LARGE SCALE GENOMIC DNA]</scope>
</reference>
<evidence type="ECO:0000313" key="4">
    <source>
        <dbReference type="Proteomes" id="UP001642409"/>
    </source>
</evidence>
<evidence type="ECO:0000313" key="3">
    <source>
        <dbReference type="EMBL" id="CAL6022593.1"/>
    </source>
</evidence>
<proteinExistence type="predicted"/>
<comment type="caution">
    <text evidence="2">The sequence shown here is derived from an EMBL/GenBank/DDBJ whole genome shotgun (WGS) entry which is preliminary data.</text>
</comment>
<evidence type="ECO:0000256" key="1">
    <source>
        <dbReference type="SAM" id="Phobius"/>
    </source>
</evidence>
<protein>
    <submittedName>
        <fullName evidence="3">Hypothetical_protein</fullName>
    </submittedName>
</protein>
<keyword evidence="4" id="KW-1185">Reference proteome</keyword>
<dbReference type="EMBL" id="CATOUU010001118">
    <property type="protein sequence ID" value="CAI9973086.1"/>
    <property type="molecule type" value="Genomic_DNA"/>
</dbReference>
<dbReference type="EMBL" id="CAXDID020000091">
    <property type="protein sequence ID" value="CAL6022593.1"/>
    <property type="molecule type" value="Genomic_DNA"/>
</dbReference>
<dbReference type="Proteomes" id="UP001642409">
    <property type="component" value="Unassembled WGS sequence"/>
</dbReference>
<evidence type="ECO:0000313" key="2">
    <source>
        <dbReference type="EMBL" id="CAI9973086.1"/>
    </source>
</evidence>
<dbReference type="AlphaFoldDB" id="A0AA86RFB6"/>
<keyword evidence="1" id="KW-1133">Transmembrane helix</keyword>
<sequence length="212" mass="24549">MTYLNLSDCQNQCSNWFCSGLIQVNRQVFGCVQNPVGTFNTKSVCETYCTTGYCNQAFNYNHSRYEYTCTANEADIYNTFNQCDENCLYNCETTYNYAHTRYEYVCMKNESLYFLLFLIPVPIIILLICCCCCSKKKVRQAEKKEIIRSEGIKITEITLPNGQTGFFVPLSLPQKVQTNQVQIYQPTPIYQDQIIERTQIITEMPVMPAMPM</sequence>
<name>A0AA86RFB6_9EUKA</name>
<reference evidence="2" key="1">
    <citation type="submission" date="2023-06" db="EMBL/GenBank/DDBJ databases">
        <authorList>
            <person name="Kurt Z."/>
        </authorList>
    </citation>
    <scope>NUCLEOTIDE SEQUENCE</scope>
</reference>
<keyword evidence="1" id="KW-0472">Membrane</keyword>
<feature type="transmembrane region" description="Helical" evidence="1">
    <location>
        <begin position="112"/>
        <end position="134"/>
    </location>
</feature>
<accession>A0AA86RFB6</accession>
<organism evidence="2">
    <name type="scientific">Hexamita inflata</name>
    <dbReference type="NCBI Taxonomy" id="28002"/>
    <lineage>
        <taxon>Eukaryota</taxon>
        <taxon>Metamonada</taxon>
        <taxon>Diplomonadida</taxon>
        <taxon>Hexamitidae</taxon>
        <taxon>Hexamitinae</taxon>
        <taxon>Hexamita</taxon>
    </lineage>
</organism>
<keyword evidence="1" id="KW-0812">Transmembrane</keyword>
<gene>
    <name evidence="3" type="ORF">HINF_LOCUS28724</name>
    <name evidence="2" type="ORF">HINF_LOCUS60731</name>
</gene>